<accession>A0A1Y0HPQ4</accession>
<name>A0A1Y0HPQ4_9BACT</name>
<reference evidence="3" key="1">
    <citation type="submission" date="2017-05" db="EMBL/GenBank/DDBJ databases">
        <title>Dechlorination kinetics govern the competition between two new strains of the genus Sulfurospirillum.</title>
        <authorList>
            <person name="Buttet G.F."/>
            <person name="Murray A.M."/>
            <person name="Goris T."/>
            <person name="Burion M."/>
            <person name="Lin B."/>
            <person name="Rolle M."/>
            <person name="Maillard J."/>
        </authorList>
    </citation>
    <scope>NUCLEOTIDE SEQUENCE [LARGE SCALE GENOMIC DNA]</scope>
    <source>
        <strain evidence="3">SL2-1</strain>
    </source>
</reference>
<dbReference type="PROSITE" id="PS51257">
    <property type="entry name" value="PROKAR_LIPOPROTEIN"/>
    <property type="match status" value="1"/>
</dbReference>
<dbReference type="EMBL" id="CP021416">
    <property type="protein sequence ID" value="ARU50071.1"/>
    <property type="molecule type" value="Genomic_DNA"/>
</dbReference>
<evidence type="ECO:0000313" key="2">
    <source>
        <dbReference type="EMBL" id="ARU50071.1"/>
    </source>
</evidence>
<proteinExistence type="predicted"/>
<dbReference type="AlphaFoldDB" id="A0A1Y0HPQ4"/>
<dbReference type="KEGG" id="suls:Sdiek1_2929"/>
<gene>
    <name evidence="2" type="ORF">Sdiek1_2929</name>
</gene>
<sequence>MKQFLFLLLVSIILGGCSAKQDALHVMPDQVSALTSELTQLSPDVDYQEARMFAYESLLYPQILAERYGLVYPPTFHNFLINTGLKDRGLCYQWSEDMITHLKSLKYQSFDLRWGVANKGEFNEHNSVVVVAKGAPFRTGILIDPWRNSGVLYWAKIGDDPDYKWVENLERSRYYGTVER</sequence>
<keyword evidence="3" id="KW-1185">Reference proteome</keyword>
<organism evidence="2 3">
    <name type="scientific">Sulfurospirillum diekertiae</name>
    <dbReference type="NCBI Taxonomy" id="1854492"/>
    <lineage>
        <taxon>Bacteria</taxon>
        <taxon>Pseudomonadati</taxon>
        <taxon>Campylobacterota</taxon>
        <taxon>Epsilonproteobacteria</taxon>
        <taxon>Campylobacterales</taxon>
        <taxon>Sulfurospirillaceae</taxon>
        <taxon>Sulfurospirillum</taxon>
    </lineage>
</organism>
<feature type="signal peptide" evidence="1">
    <location>
        <begin position="1"/>
        <end position="19"/>
    </location>
</feature>
<keyword evidence="1" id="KW-0732">Signal</keyword>
<dbReference type="Proteomes" id="UP000196005">
    <property type="component" value="Chromosome"/>
</dbReference>
<evidence type="ECO:0000313" key="3">
    <source>
        <dbReference type="Proteomes" id="UP000196005"/>
    </source>
</evidence>
<evidence type="ECO:0000256" key="1">
    <source>
        <dbReference type="SAM" id="SignalP"/>
    </source>
</evidence>
<feature type="chain" id="PRO_5012847060" description="Lipoprotein" evidence="1">
    <location>
        <begin position="20"/>
        <end position="180"/>
    </location>
</feature>
<protein>
    <recommendedName>
        <fullName evidence="4">Lipoprotein</fullName>
    </recommendedName>
</protein>
<dbReference type="RefSeq" id="WP_087439733.1">
    <property type="nucleotide sequence ID" value="NZ_CP021416.1"/>
</dbReference>
<evidence type="ECO:0008006" key="4">
    <source>
        <dbReference type="Google" id="ProtNLM"/>
    </source>
</evidence>